<proteinExistence type="predicted"/>
<dbReference type="EMBL" id="LDPG01000007">
    <property type="protein sequence ID" value="KLV18317.1"/>
    <property type="molecule type" value="Genomic_DNA"/>
</dbReference>
<dbReference type="PATRIC" id="fig|1392.242.peg.5650"/>
<dbReference type="Proteomes" id="UP000035904">
    <property type="component" value="Unassembled WGS sequence"/>
</dbReference>
<accession>A0A0J1HX56</accession>
<evidence type="ECO:0000313" key="2">
    <source>
        <dbReference type="Proteomes" id="UP000035904"/>
    </source>
</evidence>
<comment type="caution">
    <text evidence="1">The sequence shown here is derived from an EMBL/GenBank/DDBJ whole genome shotgun (WGS) entry which is preliminary data.</text>
</comment>
<gene>
    <name evidence="1" type="ORF">ABW01_13120</name>
</gene>
<dbReference type="AlphaFoldDB" id="A0A0J1HX56"/>
<organism evidence="1 2">
    <name type="scientific">Bacillus anthracis</name>
    <name type="common">anthrax bacterium</name>
    <dbReference type="NCBI Taxonomy" id="1392"/>
    <lineage>
        <taxon>Bacteria</taxon>
        <taxon>Bacillati</taxon>
        <taxon>Bacillota</taxon>
        <taxon>Bacilli</taxon>
        <taxon>Bacillales</taxon>
        <taxon>Bacillaceae</taxon>
        <taxon>Bacillus</taxon>
        <taxon>Bacillus cereus group</taxon>
    </lineage>
</organism>
<sequence>MLKKNIGDELIHYAGNIYISNKSNGNLEKVYKRQIDNNYNVHYLELKPSILEHLESIIIGANENQHLIRGLLTDNYGTLDHYLLLDDSVNHKDTFENVFLNSARCFDLVEITLANYSTPLKKLYFHQVYNLYAGETNRMFSVLSVRRNGDFFHLTYDGGELKYRELRIHKEIIGIVWNCVNYNEKNRDPEELTLYQLMSIAWTIYVKIRNNHINHPRIDELVRFDKRISTAYKLNLIKNGRKTIRYIDVVFYKDIYEAISNEFPGYECQSISEIEVYGYDYRLKEIKVNKEYNFLVNREEYTCDLFTLKRFHDGRIQIISDGDNFNEKKQYVLISMEIILHLVKKSYEEITLQDLLEIRDYLWELKKKSKHDSLFIEWIKN</sequence>
<evidence type="ECO:0000313" key="1">
    <source>
        <dbReference type="EMBL" id="KLV18317.1"/>
    </source>
</evidence>
<name>A0A0J1HX56_BACAN</name>
<dbReference type="RefSeq" id="WP_016121622.1">
    <property type="nucleotide sequence ID" value="NZ_LDPG01000007.1"/>
</dbReference>
<reference evidence="1 2" key="1">
    <citation type="submission" date="2015-05" db="EMBL/GenBank/DDBJ databases">
        <title>Whole genome sequence and identification of bacterial endophytes from Costus igneus.</title>
        <authorList>
            <person name="Lee Y.P."/>
            <person name="Gan H.M."/>
            <person name="Eng W."/>
            <person name="Wheatley M.S."/>
            <person name="Caraballo A."/>
            <person name="Polter S."/>
            <person name="Savka M.A."/>
            <person name="Hudson A.O."/>
        </authorList>
    </citation>
    <scope>NUCLEOTIDE SEQUENCE [LARGE SCALE GENOMIC DNA]</scope>
    <source>
        <strain evidence="1 2">RIT375</strain>
    </source>
</reference>
<protein>
    <submittedName>
        <fullName evidence="1">Uncharacterized protein</fullName>
    </submittedName>
</protein>